<evidence type="ECO:0000259" key="5">
    <source>
        <dbReference type="PROSITE" id="PS51898"/>
    </source>
</evidence>
<dbReference type="PANTHER" id="PTHR30349">
    <property type="entry name" value="PHAGE INTEGRASE-RELATED"/>
    <property type="match status" value="1"/>
</dbReference>
<dbReference type="InterPro" id="IPR004107">
    <property type="entry name" value="Integrase_SAM-like_N"/>
</dbReference>
<dbReference type="Gene3D" id="1.10.150.130">
    <property type="match status" value="1"/>
</dbReference>
<dbReference type="InterPro" id="IPR011010">
    <property type="entry name" value="DNA_brk_join_enz"/>
</dbReference>
<dbReference type="PROSITE" id="PS51898">
    <property type="entry name" value="TYR_RECOMBINASE"/>
    <property type="match status" value="1"/>
</dbReference>
<feature type="domain" description="Tyr recombinase" evidence="5">
    <location>
        <begin position="189"/>
        <end position="453"/>
    </location>
</feature>
<evidence type="ECO:0000256" key="3">
    <source>
        <dbReference type="ARBA" id="ARBA00023125"/>
    </source>
</evidence>
<dbReference type="InterPro" id="IPR050090">
    <property type="entry name" value="Tyrosine_recombinase_XerCD"/>
</dbReference>
<name>A0A144J367_9SPHN</name>
<evidence type="ECO:0000256" key="2">
    <source>
        <dbReference type="ARBA" id="ARBA00022908"/>
    </source>
</evidence>
<dbReference type="GO" id="GO:0006310">
    <property type="term" value="P:DNA recombination"/>
    <property type="evidence" value="ECO:0007669"/>
    <property type="project" value="UniProtKB-KW"/>
</dbReference>
<keyword evidence="3" id="KW-0238">DNA-binding</keyword>
<dbReference type="Pfam" id="PF02899">
    <property type="entry name" value="Phage_int_SAM_1"/>
    <property type="match status" value="1"/>
</dbReference>
<comment type="similarity">
    <text evidence="1">Belongs to the 'phage' integrase family.</text>
</comment>
<dbReference type="AlphaFoldDB" id="A0A144J367"/>
<dbReference type="InterPro" id="IPR010998">
    <property type="entry name" value="Integrase_recombinase_N"/>
</dbReference>
<evidence type="ECO:0000256" key="1">
    <source>
        <dbReference type="ARBA" id="ARBA00008857"/>
    </source>
</evidence>
<dbReference type="InterPro" id="IPR013762">
    <property type="entry name" value="Integrase-like_cat_sf"/>
</dbReference>
<dbReference type="GO" id="GO:0015074">
    <property type="term" value="P:DNA integration"/>
    <property type="evidence" value="ECO:0007669"/>
    <property type="project" value="UniProtKB-KW"/>
</dbReference>
<dbReference type="GO" id="GO:0003677">
    <property type="term" value="F:DNA binding"/>
    <property type="evidence" value="ECO:0007669"/>
    <property type="project" value="UniProtKB-KW"/>
</dbReference>
<keyword evidence="2" id="KW-0229">DNA integration</keyword>
<dbReference type="EMBL" id="KT962120">
    <property type="protein sequence ID" value="AMT81329.1"/>
    <property type="molecule type" value="Genomic_DNA"/>
</dbReference>
<dbReference type="Pfam" id="PF00589">
    <property type="entry name" value="Phage_integrase"/>
    <property type="match status" value="1"/>
</dbReference>
<organism evidence="6">
    <name type="scientific">Sphingobium baderi</name>
    <dbReference type="NCBI Taxonomy" id="1332080"/>
    <lineage>
        <taxon>Bacteria</taxon>
        <taxon>Pseudomonadati</taxon>
        <taxon>Pseudomonadota</taxon>
        <taxon>Alphaproteobacteria</taxon>
        <taxon>Sphingomonadales</taxon>
        <taxon>Sphingomonadaceae</taxon>
        <taxon>Sphingobium</taxon>
    </lineage>
</organism>
<evidence type="ECO:0000256" key="4">
    <source>
        <dbReference type="ARBA" id="ARBA00023172"/>
    </source>
</evidence>
<dbReference type="PANTHER" id="PTHR30349:SF64">
    <property type="entry name" value="PROPHAGE INTEGRASE INTD-RELATED"/>
    <property type="match status" value="1"/>
</dbReference>
<accession>A0A144J367</accession>
<protein>
    <submittedName>
        <fullName evidence="6">Integrase</fullName>
    </submittedName>
</protein>
<reference evidence="6" key="1">
    <citation type="submission" date="2015-10" db="EMBL/GenBank/DDBJ databases">
        <title>A Two-component Flavoprotein Monooxygenase System MeaXY Responsible for para-Hydroxylation of 2-Methyl-6-ethylaniline and 2,6-Diethylaniline in Sphingobium baderi DE-13.</title>
        <authorList>
            <person name="Cheng M."/>
            <person name="Meng Q."/>
            <person name="Yang Y."/>
            <person name="Chu C."/>
            <person name="Yan X."/>
            <person name="He J."/>
            <person name="Li S."/>
        </authorList>
    </citation>
    <scope>NUCLEOTIDE SEQUENCE</scope>
    <source>
        <strain evidence="6">DE-13</strain>
    </source>
</reference>
<dbReference type="Gene3D" id="1.10.443.10">
    <property type="entry name" value="Intergrase catalytic core"/>
    <property type="match status" value="1"/>
</dbReference>
<sequence length="465" mass="52100">MRSASGWGVRGEGFGPVSIITVCERREAKGLDAHVPLILRGDALYDPDLDRFFLDLPLSGVRSRHSLRAYAYDVAVWLRFLDACGKTVWAATRDDVDAYHRERRRDEADHRITAASWNRAVASLDRLYRWGEQQGLIADAPFSRRAVWRPAQGGRRGMIAARNDAYERVARRSDVRFVTMDDYHIFREVGLRGLTPDGTERPGARDRNGLRNALFADLLVTTGLRLEEASGLLADELAAIDHDHDQAQQLWLRLPPPLTKGDRGRSVLVPRRLLRQIAAYVAVERAAGVTKFAARDGAAKLERPIPVTRAGLDRMRDVCTPEERCRLILCDEDGPPHEPAALWLTEVGQPVRPNSWEVIFTRACKRCEENGFPLSISPHQLRHTFAVHMLALLIQQRRREAALPAGPVESYRLILGDPLQQVQRLLGHASLTTTYIYLDHIATRADTVDAAVEELLALLPGPQGA</sequence>
<dbReference type="SUPFAM" id="SSF47823">
    <property type="entry name" value="lambda integrase-like, N-terminal domain"/>
    <property type="match status" value="1"/>
</dbReference>
<dbReference type="InterPro" id="IPR002104">
    <property type="entry name" value="Integrase_catalytic"/>
</dbReference>
<keyword evidence="4" id="KW-0233">DNA recombination</keyword>
<dbReference type="CDD" id="cd00397">
    <property type="entry name" value="DNA_BRE_C"/>
    <property type="match status" value="1"/>
</dbReference>
<proteinExistence type="inferred from homology"/>
<evidence type="ECO:0000313" key="6">
    <source>
        <dbReference type="EMBL" id="AMT81329.1"/>
    </source>
</evidence>
<dbReference type="SUPFAM" id="SSF56349">
    <property type="entry name" value="DNA breaking-rejoining enzymes"/>
    <property type="match status" value="1"/>
</dbReference>